<evidence type="ECO:0000313" key="2">
    <source>
        <dbReference type="EMBL" id="CAL8103071.1"/>
    </source>
</evidence>
<sequence length="414" mass="47540">MSDSDSFETAVLVIVIIAGAIVTIFLICFKRWLDVKRKRQNPESDTEILDRSIEIHDGNCIETLGDWLFSSCYSVQNDTSSGQEHELDGSAERIKELLQRAAAAATGVQHSTGPVSKYDIKNALLFLQRLQQTETKEESSETIRMAQNILLLQQSKPTENSLQTALVIGVDATPNVMGGYCVNLKDKTLEYYVIKTDDYPWTIEKRDNPKEFEMKNLQLACLIWGKRIRKYKKFRIYTDNNAIADPSNEFGSDADDLLDHFQECEDAELVNDQVHVNRKQNLEFFAKYIMPADDFSRWHIDKGIDFLCQFYGIEKKNVRGTHKLTRAASTETRAWYDASGVYQETIQRAQTFARNLKCENCIFSFMDPTSQASKIRGRQRKALQKKKKPGDSLRQILHQNNTGRCNRGRGLKWY</sequence>
<keyword evidence="1" id="KW-1133">Transmembrane helix</keyword>
<reference evidence="2 3" key="1">
    <citation type="submission" date="2024-08" db="EMBL/GenBank/DDBJ databases">
        <authorList>
            <person name="Cucini C."/>
            <person name="Frati F."/>
        </authorList>
    </citation>
    <scope>NUCLEOTIDE SEQUENCE [LARGE SCALE GENOMIC DNA]</scope>
</reference>
<keyword evidence="3" id="KW-1185">Reference proteome</keyword>
<dbReference type="Proteomes" id="UP001642540">
    <property type="component" value="Unassembled WGS sequence"/>
</dbReference>
<keyword evidence="1" id="KW-0812">Transmembrane</keyword>
<evidence type="ECO:0000313" key="3">
    <source>
        <dbReference type="Proteomes" id="UP001642540"/>
    </source>
</evidence>
<name>A0ABP1QI36_9HEXA</name>
<dbReference type="EMBL" id="CAXLJM020000034">
    <property type="protein sequence ID" value="CAL8103071.1"/>
    <property type="molecule type" value="Genomic_DNA"/>
</dbReference>
<gene>
    <name evidence="2" type="ORF">ODALV1_LOCUS11340</name>
</gene>
<proteinExistence type="predicted"/>
<comment type="caution">
    <text evidence="2">The sequence shown here is derived from an EMBL/GenBank/DDBJ whole genome shotgun (WGS) entry which is preliminary data.</text>
</comment>
<accession>A0ABP1QI36</accession>
<feature type="transmembrane region" description="Helical" evidence="1">
    <location>
        <begin position="6"/>
        <end position="29"/>
    </location>
</feature>
<evidence type="ECO:0000256" key="1">
    <source>
        <dbReference type="SAM" id="Phobius"/>
    </source>
</evidence>
<keyword evidence="1" id="KW-0472">Membrane</keyword>
<evidence type="ECO:0008006" key="4">
    <source>
        <dbReference type="Google" id="ProtNLM"/>
    </source>
</evidence>
<protein>
    <recommendedName>
        <fullName evidence="4">Reverse transcriptase RNase H-like domain-containing protein</fullName>
    </recommendedName>
</protein>
<organism evidence="2 3">
    <name type="scientific">Orchesella dallaii</name>
    <dbReference type="NCBI Taxonomy" id="48710"/>
    <lineage>
        <taxon>Eukaryota</taxon>
        <taxon>Metazoa</taxon>
        <taxon>Ecdysozoa</taxon>
        <taxon>Arthropoda</taxon>
        <taxon>Hexapoda</taxon>
        <taxon>Collembola</taxon>
        <taxon>Entomobryomorpha</taxon>
        <taxon>Entomobryoidea</taxon>
        <taxon>Orchesellidae</taxon>
        <taxon>Orchesellinae</taxon>
        <taxon>Orchesella</taxon>
    </lineage>
</organism>